<comment type="caution">
    <text evidence="1">The sequence shown here is derived from an EMBL/GenBank/DDBJ whole genome shotgun (WGS) entry which is preliminary data.</text>
</comment>
<protein>
    <submittedName>
        <fullName evidence="1">Uncharacterized protein</fullName>
    </submittedName>
</protein>
<evidence type="ECO:0000313" key="1">
    <source>
        <dbReference type="EMBL" id="KAJ0034383.1"/>
    </source>
</evidence>
<organism evidence="1 2">
    <name type="scientific">Pistacia integerrima</name>
    <dbReference type="NCBI Taxonomy" id="434235"/>
    <lineage>
        <taxon>Eukaryota</taxon>
        <taxon>Viridiplantae</taxon>
        <taxon>Streptophyta</taxon>
        <taxon>Embryophyta</taxon>
        <taxon>Tracheophyta</taxon>
        <taxon>Spermatophyta</taxon>
        <taxon>Magnoliopsida</taxon>
        <taxon>eudicotyledons</taxon>
        <taxon>Gunneridae</taxon>
        <taxon>Pentapetalae</taxon>
        <taxon>rosids</taxon>
        <taxon>malvids</taxon>
        <taxon>Sapindales</taxon>
        <taxon>Anacardiaceae</taxon>
        <taxon>Pistacia</taxon>
    </lineage>
</organism>
<reference evidence="2" key="1">
    <citation type="journal article" date="2023" name="G3 (Bethesda)">
        <title>Genome assembly and association tests identify interacting loci associated with vigor, precocity, and sex in interspecific pistachio rootstocks.</title>
        <authorList>
            <person name="Palmer W."/>
            <person name="Jacygrad E."/>
            <person name="Sagayaradj S."/>
            <person name="Cavanaugh K."/>
            <person name="Han R."/>
            <person name="Bertier L."/>
            <person name="Beede B."/>
            <person name="Kafkas S."/>
            <person name="Golino D."/>
            <person name="Preece J."/>
            <person name="Michelmore R."/>
        </authorList>
    </citation>
    <scope>NUCLEOTIDE SEQUENCE [LARGE SCALE GENOMIC DNA]</scope>
</reference>
<keyword evidence="2" id="KW-1185">Reference proteome</keyword>
<name>A0ACC0YD98_9ROSI</name>
<dbReference type="EMBL" id="CM047742">
    <property type="protein sequence ID" value="KAJ0034383.1"/>
    <property type="molecule type" value="Genomic_DNA"/>
</dbReference>
<dbReference type="Proteomes" id="UP001163603">
    <property type="component" value="Chromosome 7"/>
</dbReference>
<accession>A0ACC0YD98</accession>
<evidence type="ECO:0000313" key="2">
    <source>
        <dbReference type="Proteomes" id="UP001163603"/>
    </source>
</evidence>
<gene>
    <name evidence="1" type="ORF">Pint_25376</name>
</gene>
<proteinExistence type="predicted"/>
<sequence length="207" mass="23192">MDMSDVFPEECISETISFTCARDACRFSVVSTVFKSAADSDAVWEKFLPSDCREIISGSASPLLLTTNLSKKDLYLHLCHNPIIINNGTMGKIDTKILSPKTNYGAYLVFKLTESTSGFRTRPVKLGVYLEGIDNGERRNVYLDPPRNTPKLSQKRGDGWMEIEMGEFFNENGDNGMLICSVFYFKGLHTKRGLIVEGIELRPKDGK</sequence>